<dbReference type="RefSeq" id="WP_395438302.1">
    <property type="nucleotide sequence ID" value="NZ_JBAWKC010000003.1"/>
</dbReference>
<dbReference type="EMBL" id="JBAWKC010000003">
    <property type="protein sequence ID" value="MFH6769056.1"/>
    <property type="molecule type" value="Genomic_DNA"/>
</dbReference>
<name>A0ABW7MQD3_9FLAO</name>
<accession>A0ABW7MQD3</accession>
<protein>
    <submittedName>
        <fullName evidence="1">Uncharacterized protein</fullName>
    </submittedName>
</protein>
<dbReference type="Proteomes" id="UP001610104">
    <property type="component" value="Unassembled WGS sequence"/>
</dbReference>
<comment type="caution">
    <text evidence="1">The sequence shown here is derived from an EMBL/GenBank/DDBJ whole genome shotgun (WGS) entry which is preliminary data.</text>
</comment>
<gene>
    <name evidence="1" type="ORF">V8G56_09950</name>
</gene>
<keyword evidence="2" id="KW-1185">Reference proteome</keyword>
<evidence type="ECO:0000313" key="1">
    <source>
        <dbReference type="EMBL" id="MFH6769056.1"/>
    </source>
</evidence>
<reference evidence="1 2" key="1">
    <citation type="submission" date="2024-02" db="EMBL/GenBank/DDBJ databases">
        <title>A Gaetbulibacter species isolated from tidal flats and genomic insights of their niches.</title>
        <authorList>
            <person name="Ye Y."/>
        </authorList>
    </citation>
    <scope>NUCLEOTIDE SEQUENCE [LARGE SCALE GENOMIC DNA]</scope>
    <source>
        <strain evidence="1 2">KEM-8</strain>
    </source>
</reference>
<sequence length="137" mass="16011">MNNLIEFSGIKYWADQNIIPCELNEHFDFQSQKRGISKFFDNTIMILSNDRYPSIHINLKEVRNSDSIKGFKFFYQNLLNNTSVLSKTSVVRTFGLQSLFIFCDLALNDVVLNKIYSNMDMVINYCNEGFMMFNMAN</sequence>
<evidence type="ECO:0000313" key="2">
    <source>
        <dbReference type="Proteomes" id="UP001610104"/>
    </source>
</evidence>
<proteinExistence type="predicted"/>
<organism evidence="1 2">
    <name type="scientific">Gaetbulibacter aquiaggeris</name>
    <dbReference type="NCBI Taxonomy" id="1735373"/>
    <lineage>
        <taxon>Bacteria</taxon>
        <taxon>Pseudomonadati</taxon>
        <taxon>Bacteroidota</taxon>
        <taxon>Flavobacteriia</taxon>
        <taxon>Flavobacteriales</taxon>
        <taxon>Flavobacteriaceae</taxon>
        <taxon>Gaetbulibacter</taxon>
    </lineage>
</organism>